<dbReference type="KEGG" id="rmm:ROSMUCSMR3_03542"/>
<dbReference type="OrthoDB" id="7745482at2"/>
<evidence type="ECO:0000313" key="1">
    <source>
        <dbReference type="EMBL" id="ARE84996.1"/>
    </source>
</evidence>
<proteinExistence type="predicted"/>
<protein>
    <submittedName>
        <fullName evidence="1">Uncharacterized protein</fullName>
    </submittedName>
</protein>
<accession>A0A1V0RTH5</accession>
<dbReference type="EMBL" id="CP020474">
    <property type="protein sequence ID" value="ARE84996.1"/>
    <property type="molecule type" value="Genomic_DNA"/>
</dbReference>
<dbReference type="RefSeq" id="WP_081508169.1">
    <property type="nucleotide sequence ID" value="NZ_CP020474.1"/>
</dbReference>
<organism evidence="1 2">
    <name type="scientific">Roseovarius mucosus</name>
    <dbReference type="NCBI Taxonomy" id="215743"/>
    <lineage>
        <taxon>Bacteria</taxon>
        <taxon>Pseudomonadati</taxon>
        <taxon>Pseudomonadota</taxon>
        <taxon>Alphaproteobacteria</taxon>
        <taxon>Rhodobacterales</taxon>
        <taxon>Roseobacteraceae</taxon>
        <taxon>Roseovarius</taxon>
    </lineage>
</organism>
<reference evidence="1 2" key="1">
    <citation type="submission" date="2017-03" db="EMBL/GenBank/DDBJ databases">
        <title>Genome Sequence of Roseovarius mucosus strain SMR3 Isolated from a culture of the Diatom Skeletonema marinoi.</title>
        <authorList>
            <person name="Topel M."/>
            <person name="Pinder M."/>
            <person name="Johansson O.N."/>
            <person name="Kourtchenko O."/>
            <person name="Godhe A."/>
            <person name="Clarke A.K."/>
        </authorList>
    </citation>
    <scope>NUCLEOTIDE SEQUENCE [LARGE SCALE GENOMIC DNA]</scope>
    <source>
        <strain evidence="1 2">SMR3</strain>
    </source>
</reference>
<evidence type="ECO:0000313" key="2">
    <source>
        <dbReference type="Proteomes" id="UP000192273"/>
    </source>
</evidence>
<dbReference type="Proteomes" id="UP000192273">
    <property type="component" value="Chromosome"/>
</dbReference>
<name>A0A1V0RTH5_9RHOB</name>
<keyword evidence="2" id="KW-1185">Reference proteome</keyword>
<sequence length="140" mass="15384">MGYFVKLNEQGIVQEAVSTSGQPEGFMRVVVDQPSDGEIQTPVPVTLYELSNMMLVEGILVSRPKSPQPYSSDGKIIVPSCSEGTTINVFDQTGQEVMATIIAETDDHEEAFEFIDPGTYRVEVEAPFPHVPTFAEVMIE</sequence>
<gene>
    <name evidence="1" type="ORF">ROSMUCSMR3_03542</name>
</gene>
<dbReference type="AlphaFoldDB" id="A0A1V0RTH5"/>